<accession>A0A8S1RN23</accession>
<feature type="transmembrane region" description="Helical" evidence="1">
    <location>
        <begin position="12"/>
        <end position="32"/>
    </location>
</feature>
<dbReference type="Proteomes" id="UP000692954">
    <property type="component" value="Unassembled WGS sequence"/>
</dbReference>
<keyword evidence="3" id="KW-1185">Reference proteome</keyword>
<comment type="caution">
    <text evidence="2">The sequence shown here is derived from an EMBL/GenBank/DDBJ whole genome shotgun (WGS) entry which is preliminary data.</text>
</comment>
<evidence type="ECO:0000313" key="3">
    <source>
        <dbReference type="Proteomes" id="UP000692954"/>
    </source>
</evidence>
<proteinExistence type="predicted"/>
<evidence type="ECO:0000313" key="2">
    <source>
        <dbReference type="EMBL" id="CAD8128490.1"/>
    </source>
</evidence>
<gene>
    <name evidence="2" type="ORF">PSON_ATCC_30995.1.T1890068</name>
</gene>
<evidence type="ECO:0000256" key="1">
    <source>
        <dbReference type="SAM" id="Phobius"/>
    </source>
</evidence>
<dbReference type="AlphaFoldDB" id="A0A8S1RN23"/>
<keyword evidence="1" id="KW-0812">Transmembrane</keyword>
<keyword evidence="1" id="KW-1133">Transmembrane helix</keyword>
<name>A0A8S1RN23_9CILI</name>
<organism evidence="2 3">
    <name type="scientific">Paramecium sonneborni</name>
    <dbReference type="NCBI Taxonomy" id="65129"/>
    <lineage>
        <taxon>Eukaryota</taxon>
        <taxon>Sar</taxon>
        <taxon>Alveolata</taxon>
        <taxon>Ciliophora</taxon>
        <taxon>Intramacronucleata</taxon>
        <taxon>Oligohymenophorea</taxon>
        <taxon>Peniculida</taxon>
        <taxon>Parameciidae</taxon>
        <taxon>Paramecium</taxon>
    </lineage>
</organism>
<reference evidence="2" key="1">
    <citation type="submission" date="2021-01" db="EMBL/GenBank/DDBJ databases">
        <authorList>
            <consortium name="Genoscope - CEA"/>
            <person name="William W."/>
        </authorList>
    </citation>
    <scope>NUCLEOTIDE SEQUENCE</scope>
</reference>
<protein>
    <submittedName>
        <fullName evidence="2">Uncharacterized protein</fullName>
    </submittedName>
</protein>
<sequence length="41" mass="4908">MNLIKNKFTNTIILIQFVMDLSIIIFLLVLKIKIEYQLKIK</sequence>
<keyword evidence="1" id="KW-0472">Membrane</keyword>
<dbReference type="EMBL" id="CAJJDN010000189">
    <property type="protein sequence ID" value="CAD8128490.1"/>
    <property type="molecule type" value="Genomic_DNA"/>
</dbReference>